<evidence type="ECO:0000313" key="2">
    <source>
        <dbReference type="Proteomes" id="UP000321606"/>
    </source>
</evidence>
<proteinExistence type="predicted"/>
<dbReference type="Proteomes" id="UP000321606">
    <property type="component" value="Chromosome"/>
</dbReference>
<accession>A0A510JH82</accession>
<dbReference type="Pfam" id="PF05015">
    <property type="entry name" value="HigB-like_toxin"/>
    <property type="match status" value="1"/>
</dbReference>
<dbReference type="EMBL" id="AP019822">
    <property type="protein sequence ID" value="BBM37283.1"/>
    <property type="molecule type" value="Genomic_DNA"/>
</dbReference>
<dbReference type="Gene3D" id="3.30.2310.20">
    <property type="entry name" value="RelE-like"/>
    <property type="match status" value="1"/>
</dbReference>
<dbReference type="KEGG" id="lgo:JCM16774_2245"/>
<dbReference type="InterPro" id="IPR007711">
    <property type="entry name" value="HigB-1"/>
</dbReference>
<dbReference type="InterPro" id="IPR035093">
    <property type="entry name" value="RelE/ParE_toxin_dom_sf"/>
</dbReference>
<gene>
    <name evidence="1" type="ORF">JCM16774_2245</name>
</gene>
<reference evidence="1 2" key="1">
    <citation type="submission" date="2019-07" db="EMBL/GenBank/DDBJ databases">
        <title>Complete Genome Sequence of Leptotrichia goodfellowii Strain JCM 16774.</title>
        <authorList>
            <person name="Watanabe S."/>
            <person name="Cui L."/>
        </authorList>
    </citation>
    <scope>NUCLEOTIDE SEQUENCE [LARGE SCALE GENOMIC DNA]</scope>
    <source>
        <strain evidence="1 2">JCM16774</strain>
    </source>
</reference>
<dbReference type="STRING" id="714315.GCA_000516535_02240"/>
<organism evidence="1 2">
    <name type="scientific">Pseudoleptotrichia goodfellowii</name>
    <dbReference type="NCBI Taxonomy" id="157692"/>
    <lineage>
        <taxon>Bacteria</taxon>
        <taxon>Fusobacteriati</taxon>
        <taxon>Fusobacteriota</taxon>
        <taxon>Fusobacteriia</taxon>
        <taxon>Fusobacteriales</taxon>
        <taxon>Leptotrichiaceae</taxon>
        <taxon>Pseudoleptotrichia</taxon>
    </lineage>
</organism>
<evidence type="ECO:0000313" key="1">
    <source>
        <dbReference type="EMBL" id="BBM37283.1"/>
    </source>
</evidence>
<sequence length="116" mass="13620">MKKIKKIAIIKNITFLVIFLKGRWKTIKIEYKNKKLKKICEDFKQAKKILPLKVAEELHSLINLFNSSETLDDINILKIYNLHSLKGKRESEYSLYLGKTSGFRLIILPLDDNQNK</sequence>
<protein>
    <submittedName>
        <fullName evidence="1">Uncharacterized protein</fullName>
    </submittedName>
</protein>
<dbReference type="AlphaFoldDB" id="A0A510JH82"/>
<dbReference type="RefSeq" id="WP_051411800.1">
    <property type="nucleotide sequence ID" value="NZ_AP019822.1"/>
</dbReference>
<name>A0A510JH82_9FUSO</name>